<accession>A0A261FMF7</accession>
<feature type="compositionally biased region" description="Pro residues" evidence="1">
    <location>
        <begin position="112"/>
        <end position="140"/>
    </location>
</feature>
<keyword evidence="2" id="KW-1133">Transmembrane helix</keyword>
<feature type="transmembrane region" description="Helical" evidence="2">
    <location>
        <begin position="333"/>
        <end position="366"/>
    </location>
</feature>
<dbReference type="RefSeq" id="WP_143249108.1">
    <property type="nucleotide sequence ID" value="NZ_MWWW01000008.1"/>
</dbReference>
<protein>
    <submittedName>
        <fullName evidence="3">AIDA-I autotransporter</fullName>
    </submittedName>
</protein>
<evidence type="ECO:0000313" key="4">
    <source>
        <dbReference type="Proteomes" id="UP000216871"/>
    </source>
</evidence>
<evidence type="ECO:0000256" key="1">
    <source>
        <dbReference type="SAM" id="MobiDB-lite"/>
    </source>
</evidence>
<reference evidence="3 4" key="1">
    <citation type="journal article" date="2017" name="BMC Genomics">
        <title>Comparative genomic and phylogenomic analyses of the Bifidobacteriaceae family.</title>
        <authorList>
            <person name="Lugli G.A."/>
            <person name="Milani C."/>
            <person name="Turroni F."/>
            <person name="Duranti S."/>
            <person name="Mancabelli L."/>
            <person name="Mangifesta M."/>
            <person name="Ferrario C."/>
            <person name="Modesto M."/>
            <person name="Mattarelli P."/>
            <person name="Jiri K."/>
            <person name="van Sinderen D."/>
            <person name="Ventura M."/>
        </authorList>
    </citation>
    <scope>NUCLEOTIDE SEQUENCE [LARGE SCALE GENOMIC DNA]</scope>
    <source>
        <strain evidence="3 4">DSM 100196</strain>
    </source>
</reference>
<feature type="transmembrane region" description="Helical" evidence="2">
    <location>
        <begin position="232"/>
        <end position="258"/>
    </location>
</feature>
<feature type="transmembrane region" description="Helical" evidence="2">
    <location>
        <begin position="303"/>
        <end position="321"/>
    </location>
</feature>
<proteinExistence type="predicted"/>
<dbReference type="EMBL" id="MWWW01000008">
    <property type="protein sequence ID" value="OZG60334.1"/>
    <property type="molecule type" value="Genomic_DNA"/>
</dbReference>
<dbReference type="AlphaFoldDB" id="A0A261FMF7"/>
<keyword evidence="2" id="KW-0472">Membrane</keyword>
<feature type="region of interest" description="Disordered" evidence="1">
    <location>
        <begin position="96"/>
        <end position="146"/>
    </location>
</feature>
<dbReference type="Proteomes" id="UP000216871">
    <property type="component" value="Unassembled WGS sequence"/>
</dbReference>
<name>A0A261FMF7_9BIFI</name>
<evidence type="ECO:0000256" key="2">
    <source>
        <dbReference type="SAM" id="Phobius"/>
    </source>
</evidence>
<feature type="transmembrane region" description="Helical" evidence="2">
    <location>
        <begin position="184"/>
        <end position="205"/>
    </location>
</feature>
<sequence length="374" mass="38780">MKSCPKCGIESPDAARFCRGCGSSFEGAVPQTQGATAPGAGETSVPDAVPNSAPDVYPLQTLVLGSQPLPSASDMPAGSAVPMPPSVAGPVPAPSVPVPSVPAQQVSEPGAAPVPPRPAPGVPPIPSPAPGVPPTGPMPVPGAADVKPLLTPEQQERAKAEARAFGDWFRTFVTRPSKVGGGRAWYGIVVIVLTTFLSALAPILVAGNAASGATAGLPYEVSYWLSDMMEEAGFRVFMGLWIGGTVFLYAALGCLRLARAAMADPLGFGGLHDSVAHRLGPWTVLNLVACLLGLVHLDPLALAVWMLASQTFNVWLLVLVWEGNPRRRLDAHWARFLSMLLMIVLETVVAVVIVLAVALTLGVMFANDLGSLLS</sequence>
<feature type="region of interest" description="Disordered" evidence="1">
    <location>
        <begin position="30"/>
        <end position="53"/>
    </location>
</feature>
<gene>
    <name evidence="3" type="ORF">BMYO_0795</name>
</gene>
<organism evidence="3 4">
    <name type="scientific">Bifidobacterium myosotis</name>
    <dbReference type="NCBI Taxonomy" id="1630166"/>
    <lineage>
        <taxon>Bacteria</taxon>
        <taxon>Bacillati</taxon>
        <taxon>Actinomycetota</taxon>
        <taxon>Actinomycetes</taxon>
        <taxon>Bifidobacteriales</taxon>
        <taxon>Bifidobacteriaceae</taxon>
        <taxon>Bifidobacterium</taxon>
    </lineage>
</organism>
<feature type="transmembrane region" description="Helical" evidence="2">
    <location>
        <begin position="279"/>
        <end position="297"/>
    </location>
</feature>
<evidence type="ECO:0000313" key="3">
    <source>
        <dbReference type="EMBL" id="OZG60334.1"/>
    </source>
</evidence>
<comment type="caution">
    <text evidence="3">The sequence shown here is derived from an EMBL/GenBank/DDBJ whole genome shotgun (WGS) entry which is preliminary data.</text>
</comment>
<keyword evidence="4" id="KW-1185">Reference proteome</keyword>
<keyword evidence="2" id="KW-0812">Transmembrane</keyword>
<dbReference type="OrthoDB" id="3240622at2"/>